<sequence length="242" mass="26558">MKAIIYNIFTCTLLLLACVLPTACSDWNEPEPVDVNINSPKDQNPELWASYMQVLNTYKQSKHYIAYTRFDNSPEKPVNDGSYLRSLPDSLDIVTLCNSSNISDNDREDILLLREKSTQVIYLVDYAAQATTFTDAAALGTWLDKAVTTATELNLDGFAFTGIRLYSGTDAEVAARKKVAQLIVSKLSAAMGGGKLLVFEGNPDFIESADLEKLSYIVLNTADLTNVSELNLLIAGLPDSNI</sequence>
<dbReference type="Pfam" id="PF16141">
    <property type="entry name" value="GH18_BT1044-like"/>
    <property type="match status" value="1"/>
</dbReference>
<organism evidence="2">
    <name type="scientific">Bacteroides salyersiae</name>
    <dbReference type="NCBI Taxonomy" id="291644"/>
    <lineage>
        <taxon>Bacteria</taxon>
        <taxon>Pseudomonadati</taxon>
        <taxon>Bacteroidota</taxon>
        <taxon>Bacteroidia</taxon>
        <taxon>Bacteroidales</taxon>
        <taxon>Bacteroidaceae</taxon>
        <taxon>Bacteroides</taxon>
    </lineage>
</organism>
<dbReference type="RefSeq" id="WP_149998335.1">
    <property type="nucleotide sequence ID" value="NZ_VWMU01000178.1"/>
</dbReference>
<protein>
    <recommendedName>
        <fullName evidence="3">Glycoside hydrolase family 18 protein</fullName>
    </recommendedName>
</protein>
<evidence type="ECO:0000313" key="2">
    <source>
        <dbReference type="EMBL" id="KAA3711864.1"/>
    </source>
</evidence>
<feature type="chain" id="PRO_5024984505" description="Glycoside hydrolase family 18 protein" evidence="1">
    <location>
        <begin position="26"/>
        <end position="242"/>
    </location>
</feature>
<dbReference type="InterPro" id="IPR032320">
    <property type="entry name" value="GH18_BT1044-like"/>
</dbReference>
<evidence type="ECO:0008006" key="3">
    <source>
        <dbReference type="Google" id="ProtNLM"/>
    </source>
</evidence>
<feature type="signal peptide" evidence="1">
    <location>
        <begin position="1"/>
        <end position="25"/>
    </location>
</feature>
<dbReference type="AlphaFoldDB" id="A0A641MKP6"/>
<reference evidence="2" key="1">
    <citation type="journal article" date="2019" name="Nat. Med.">
        <title>A library of human gut bacterial isolates paired with longitudinal multiomics data enables mechanistic microbiome research.</title>
        <authorList>
            <person name="Poyet M."/>
            <person name="Groussin M."/>
            <person name="Gibbons S.M."/>
            <person name="Avila-Pacheco J."/>
            <person name="Jiang X."/>
            <person name="Kearney S.M."/>
            <person name="Perrotta A.R."/>
            <person name="Berdy B."/>
            <person name="Zhao S."/>
            <person name="Lieberman T.D."/>
            <person name="Swanson P.K."/>
            <person name="Smith M."/>
            <person name="Roesemann S."/>
            <person name="Alexander J.E."/>
            <person name="Rich S.A."/>
            <person name="Livny J."/>
            <person name="Vlamakis H."/>
            <person name="Clish C."/>
            <person name="Bullock K."/>
            <person name="Deik A."/>
            <person name="Scott J."/>
            <person name="Pierce K.A."/>
            <person name="Xavier R.J."/>
            <person name="Alm E.J."/>
        </authorList>
    </citation>
    <scope>NUCLEOTIDE SEQUENCE</scope>
    <source>
        <strain evidence="2">BIOML-A21</strain>
    </source>
</reference>
<keyword evidence="1" id="KW-0732">Signal</keyword>
<comment type="caution">
    <text evidence="2">The sequence shown here is derived from an EMBL/GenBank/DDBJ whole genome shotgun (WGS) entry which is preliminary data.</text>
</comment>
<feature type="non-terminal residue" evidence="2">
    <location>
        <position position="242"/>
    </location>
</feature>
<dbReference type="EMBL" id="VWMU01000178">
    <property type="protein sequence ID" value="KAA3711864.1"/>
    <property type="molecule type" value="Genomic_DNA"/>
</dbReference>
<evidence type="ECO:0000256" key="1">
    <source>
        <dbReference type="SAM" id="SignalP"/>
    </source>
</evidence>
<accession>A0A641MKP6</accession>
<dbReference type="PROSITE" id="PS51257">
    <property type="entry name" value="PROKAR_LIPOPROTEIN"/>
    <property type="match status" value="1"/>
</dbReference>
<gene>
    <name evidence="2" type="ORF">F3F94_17635</name>
</gene>
<name>A0A641MKP6_9BACE</name>
<proteinExistence type="predicted"/>